<proteinExistence type="predicted"/>
<dbReference type="RefSeq" id="WP_203853657.1">
    <property type="nucleotide sequence ID" value="NZ_BAAAVW010000037.1"/>
</dbReference>
<keyword evidence="4" id="KW-1185">Reference proteome</keyword>
<name>A0A919PYM9_9ACTN</name>
<evidence type="ECO:0000313" key="3">
    <source>
        <dbReference type="EMBL" id="GIG52052.1"/>
    </source>
</evidence>
<organism evidence="3 4">
    <name type="scientific">Dactylosporangium siamense</name>
    <dbReference type="NCBI Taxonomy" id="685454"/>
    <lineage>
        <taxon>Bacteria</taxon>
        <taxon>Bacillati</taxon>
        <taxon>Actinomycetota</taxon>
        <taxon>Actinomycetes</taxon>
        <taxon>Micromonosporales</taxon>
        <taxon>Micromonosporaceae</taxon>
        <taxon>Dactylosporangium</taxon>
    </lineage>
</organism>
<evidence type="ECO:0000256" key="2">
    <source>
        <dbReference type="SAM" id="SignalP"/>
    </source>
</evidence>
<evidence type="ECO:0000256" key="1">
    <source>
        <dbReference type="SAM" id="Phobius"/>
    </source>
</evidence>
<feature type="transmembrane region" description="Helical" evidence="1">
    <location>
        <begin position="134"/>
        <end position="152"/>
    </location>
</feature>
<reference evidence="3" key="1">
    <citation type="submission" date="2021-01" db="EMBL/GenBank/DDBJ databases">
        <title>Whole genome shotgun sequence of Dactylosporangium siamense NBRC 106093.</title>
        <authorList>
            <person name="Komaki H."/>
            <person name="Tamura T."/>
        </authorList>
    </citation>
    <scope>NUCLEOTIDE SEQUENCE</scope>
    <source>
        <strain evidence="3">NBRC 106093</strain>
    </source>
</reference>
<sequence>MRRILLSGAMLAGTTAALALPGVAAAEGAGAVTPETVKPGGRVTFSTVCADGVKSADVAGTTLGLAARIPMEAGKSPGTFSVSVDIPATISAGTFNVSIDCADGSSSLVKLVVSPSGGIPTGGGSTAQGPNRTLMAAGGGLLLVGAAGALALRRRSV</sequence>
<keyword evidence="1" id="KW-0472">Membrane</keyword>
<evidence type="ECO:0008006" key="5">
    <source>
        <dbReference type="Google" id="ProtNLM"/>
    </source>
</evidence>
<keyword evidence="1" id="KW-1133">Transmembrane helix</keyword>
<keyword evidence="2" id="KW-0732">Signal</keyword>
<evidence type="ECO:0000313" key="4">
    <source>
        <dbReference type="Proteomes" id="UP000660611"/>
    </source>
</evidence>
<keyword evidence="1" id="KW-0812">Transmembrane</keyword>
<dbReference type="AlphaFoldDB" id="A0A919PYM9"/>
<protein>
    <recommendedName>
        <fullName evidence="5">Gram-positive cocci surface proteins LPxTG domain-containing protein</fullName>
    </recommendedName>
</protein>
<gene>
    <name evidence="3" type="ORF">Dsi01nite_100930</name>
</gene>
<feature type="signal peptide" evidence="2">
    <location>
        <begin position="1"/>
        <end position="19"/>
    </location>
</feature>
<feature type="chain" id="PRO_5039409537" description="Gram-positive cocci surface proteins LPxTG domain-containing protein" evidence="2">
    <location>
        <begin position="20"/>
        <end position="157"/>
    </location>
</feature>
<dbReference type="Proteomes" id="UP000660611">
    <property type="component" value="Unassembled WGS sequence"/>
</dbReference>
<dbReference type="EMBL" id="BONQ01000168">
    <property type="protein sequence ID" value="GIG52052.1"/>
    <property type="molecule type" value="Genomic_DNA"/>
</dbReference>
<accession>A0A919PYM9</accession>
<comment type="caution">
    <text evidence="3">The sequence shown here is derived from an EMBL/GenBank/DDBJ whole genome shotgun (WGS) entry which is preliminary data.</text>
</comment>